<comment type="similarity">
    <text evidence="2">Belongs to the ABC transporter superfamily.</text>
</comment>
<organism evidence="9 10">
    <name type="scientific">Alkalihalobacillus trypoxylicola</name>
    <dbReference type="NCBI Taxonomy" id="519424"/>
    <lineage>
        <taxon>Bacteria</taxon>
        <taxon>Bacillati</taxon>
        <taxon>Bacillota</taxon>
        <taxon>Bacilli</taxon>
        <taxon>Bacillales</taxon>
        <taxon>Bacillaceae</taxon>
        <taxon>Alkalihalobacillus</taxon>
    </lineage>
</organism>
<sequence>MGNLLEVHSLQTVFQRDKKDLVTVRDVSFHVKKGETLAIVGESGSGKSVTSLSILGLLAKNGRVAKGDIHFDGQDLMKLSPKNKRLLRGKEISMIFQEPMSSLNPVYTIGNQLLEPIKLHLGLRGKKARDYAVLMLKKVGISRAEAILDEYPSALSGGMLQRVMIAIALSCNPKLLIADEPTTALDVTIQAQILNLLKNLKQEYEAGIILITHDMNVVAEMADRVIVMYAGEVVESTDVYSLFDRPKHPYTKGLMECIPHLHSSSKTRLKSIKGNVPPIDKLPEGCSFSNRCPYAMEQCKIQPQLREYTTGHQVRCWLLDDQEYVQEGSLENG</sequence>
<accession>A0A162DGA6</accession>
<name>A0A162DGA6_9BACI</name>
<dbReference type="Pfam" id="PF00005">
    <property type="entry name" value="ABC_tran"/>
    <property type="match status" value="1"/>
</dbReference>
<dbReference type="PROSITE" id="PS50893">
    <property type="entry name" value="ABC_TRANSPORTER_2"/>
    <property type="match status" value="1"/>
</dbReference>
<dbReference type="GO" id="GO:0005524">
    <property type="term" value="F:ATP binding"/>
    <property type="evidence" value="ECO:0007669"/>
    <property type="project" value="UniProtKB-KW"/>
</dbReference>
<dbReference type="Proteomes" id="UP000075806">
    <property type="component" value="Unassembled WGS sequence"/>
</dbReference>
<dbReference type="NCBIfam" id="TIGR01727">
    <property type="entry name" value="oligo_HPY"/>
    <property type="match status" value="1"/>
</dbReference>
<keyword evidence="7" id="KW-0472">Membrane</keyword>
<dbReference type="FunFam" id="3.40.50.300:FF:000016">
    <property type="entry name" value="Oligopeptide ABC transporter ATP-binding component"/>
    <property type="match status" value="1"/>
</dbReference>
<keyword evidence="6 9" id="KW-0067">ATP-binding</keyword>
<dbReference type="PANTHER" id="PTHR43297:SF2">
    <property type="entry name" value="DIPEPTIDE TRANSPORT ATP-BINDING PROTEIN DPPD"/>
    <property type="match status" value="1"/>
</dbReference>
<dbReference type="SUPFAM" id="SSF52540">
    <property type="entry name" value="P-loop containing nucleoside triphosphate hydrolases"/>
    <property type="match status" value="1"/>
</dbReference>
<evidence type="ECO:0000256" key="4">
    <source>
        <dbReference type="ARBA" id="ARBA00022475"/>
    </source>
</evidence>
<dbReference type="RefSeq" id="WP_061949326.1">
    <property type="nucleotide sequence ID" value="NZ_LTAO01000023.1"/>
</dbReference>
<dbReference type="InterPro" id="IPR027417">
    <property type="entry name" value="P-loop_NTPase"/>
</dbReference>
<protein>
    <submittedName>
        <fullName evidence="9">Peptide ABC transporter ATP-binding protein</fullName>
    </submittedName>
</protein>
<proteinExistence type="inferred from homology"/>
<keyword evidence="3" id="KW-0813">Transport</keyword>
<evidence type="ECO:0000256" key="3">
    <source>
        <dbReference type="ARBA" id="ARBA00022448"/>
    </source>
</evidence>
<dbReference type="EMBL" id="LTAO01000023">
    <property type="protein sequence ID" value="KYG29530.1"/>
    <property type="molecule type" value="Genomic_DNA"/>
</dbReference>
<dbReference type="Gene3D" id="3.40.50.300">
    <property type="entry name" value="P-loop containing nucleotide triphosphate hydrolases"/>
    <property type="match status" value="1"/>
</dbReference>
<keyword evidence="5" id="KW-0547">Nucleotide-binding</keyword>
<dbReference type="PANTHER" id="PTHR43297">
    <property type="entry name" value="OLIGOPEPTIDE TRANSPORT ATP-BINDING PROTEIN APPD"/>
    <property type="match status" value="1"/>
</dbReference>
<keyword evidence="4" id="KW-1003">Cell membrane</keyword>
<dbReference type="InterPro" id="IPR003439">
    <property type="entry name" value="ABC_transporter-like_ATP-bd"/>
</dbReference>
<evidence type="ECO:0000256" key="1">
    <source>
        <dbReference type="ARBA" id="ARBA00004202"/>
    </source>
</evidence>
<dbReference type="CDD" id="cd03257">
    <property type="entry name" value="ABC_NikE_OppD_transporters"/>
    <property type="match status" value="1"/>
</dbReference>
<dbReference type="GO" id="GO:0005886">
    <property type="term" value="C:plasma membrane"/>
    <property type="evidence" value="ECO:0007669"/>
    <property type="project" value="UniProtKB-SubCell"/>
</dbReference>
<dbReference type="AlphaFoldDB" id="A0A162DGA6"/>
<comment type="caution">
    <text evidence="9">The sequence shown here is derived from an EMBL/GenBank/DDBJ whole genome shotgun (WGS) entry which is preliminary data.</text>
</comment>
<dbReference type="GO" id="GO:0016887">
    <property type="term" value="F:ATP hydrolysis activity"/>
    <property type="evidence" value="ECO:0007669"/>
    <property type="project" value="InterPro"/>
</dbReference>
<dbReference type="InterPro" id="IPR003593">
    <property type="entry name" value="AAA+_ATPase"/>
</dbReference>
<evidence type="ECO:0000259" key="8">
    <source>
        <dbReference type="PROSITE" id="PS50893"/>
    </source>
</evidence>
<dbReference type="InterPro" id="IPR017871">
    <property type="entry name" value="ABC_transporter-like_CS"/>
</dbReference>
<dbReference type="InterPro" id="IPR050388">
    <property type="entry name" value="ABC_Ni/Peptide_Import"/>
</dbReference>
<dbReference type="STRING" id="519424.AZF04_08395"/>
<evidence type="ECO:0000256" key="5">
    <source>
        <dbReference type="ARBA" id="ARBA00022741"/>
    </source>
</evidence>
<dbReference type="GO" id="GO:0015833">
    <property type="term" value="P:peptide transport"/>
    <property type="evidence" value="ECO:0007669"/>
    <property type="project" value="InterPro"/>
</dbReference>
<dbReference type="PROSITE" id="PS00211">
    <property type="entry name" value="ABC_TRANSPORTER_1"/>
    <property type="match status" value="1"/>
</dbReference>
<evidence type="ECO:0000256" key="6">
    <source>
        <dbReference type="ARBA" id="ARBA00022840"/>
    </source>
</evidence>
<evidence type="ECO:0000313" key="9">
    <source>
        <dbReference type="EMBL" id="KYG29530.1"/>
    </source>
</evidence>
<comment type="subcellular location">
    <subcellularLocation>
        <location evidence="1">Cell membrane</location>
        <topology evidence="1">Peripheral membrane protein</topology>
    </subcellularLocation>
</comment>
<dbReference type="SMART" id="SM00382">
    <property type="entry name" value="AAA"/>
    <property type="match status" value="1"/>
</dbReference>
<evidence type="ECO:0000256" key="2">
    <source>
        <dbReference type="ARBA" id="ARBA00005417"/>
    </source>
</evidence>
<feature type="domain" description="ABC transporter" evidence="8">
    <location>
        <begin position="5"/>
        <end position="255"/>
    </location>
</feature>
<reference evidence="9" key="1">
    <citation type="submission" date="2016-02" db="EMBL/GenBank/DDBJ databases">
        <title>Genome sequence of Bacillus trypoxylicola KCTC 13244(T).</title>
        <authorList>
            <person name="Jeong H."/>
            <person name="Park S.-H."/>
            <person name="Choi S.-K."/>
        </authorList>
    </citation>
    <scope>NUCLEOTIDE SEQUENCE [LARGE SCALE GENOMIC DNA]</scope>
    <source>
        <strain evidence="9">KCTC 13244</strain>
    </source>
</reference>
<dbReference type="OrthoDB" id="9802264at2"/>
<dbReference type="InterPro" id="IPR013563">
    <property type="entry name" value="Oligopep_ABC_C"/>
</dbReference>
<evidence type="ECO:0000313" key="10">
    <source>
        <dbReference type="Proteomes" id="UP000075806"/>
    </source>
</evidence>
<gene>
    <name evidence="9" type="ORF">AZF04_08395</name>
</gene>
<evidence type="ECO:0000256" key="7">
    <source>
        <dbReference type="ARBA" id="ARBA00023136"/>
    </source>
</evidence>
<keyword evidence="10" id="KW-1185">Reference proteome</keyword>
<dbReference type="Pfam" id="PF08352">
    <property type="entry name" value="oligo_HPY"/>
    <property type="match status" value="1"/>
</dbReference>